<gene>
    <name evidence="3" type="ORF">PX52LOC_01316</name>
</gene>
<accession>A0A5C1ABL9</accession>
<feature type="transmembrane region" description="Helical" evidence="2">
    <location>
        <begin position="81"/>
        <end position="103"/>
    </location>
</feature>
<dbReference type="OrthoDB" id="187787at2"/>
<feature type="region of interest" description="Disordered" evidence="1">
    <location>
        <begin position="162"/>
        <end position="193"/>
    </location>
</feature>
<name>A0A5C1ABL9_9BACT</name>
<keyword evidence="4" id="KW-1185">Reference proteome</keyword>
<evidence type="ECO:0000256" key="1">
    <source>
        <dbReference type="SAM" id="MobiDB-lite"/>
    </source>
</evidence>
<evidence type="ECO:0000256" key="2">
    <source>
        <dbReference type="SAM" id="Phobius"/>
    </source>
</evidence>
<evidence type="ECO:0000313" key="4">
    <source>
        <dbReference type="Proteomes" id="UP000324974"/>
    </source>
</evidence>
<keyword evidence="2" id="KW-0812">Transmembrane</keyword>
<feature type="transmembrane region" description="Helical" evidence="2">
    <location>
        <begin position="41"/>
        <end position="60"/>
    </location>
</feature>
<keyword evidence="2" id="KW-0472">Membrane</keyword>
<keyword evidence="2" id="KW-1133">Transmembrane helix</keyword>
<proteinExistence type="predicted"/>
<organism evidence="3 4">
    <name type="scientific">Limnoglobus roseus</name>
    <dbReference type="NCBI Taxonomy" id="2598579"/>
    <lineage>
        <taxon>Bacteria</taxon>
        <taxon>Pseudomonadati</taxon>
        <taxon>Planctomycetota</taxon>
        <taxon>Planctomycetia</taxon>
        <taxon>Gemmatales</taxon>
        <taxon>Gemmataceae</taxon>
        <taxon>Limnoglobus</taxon>
    </lineage>
</organism>
<evidence type="ECO:0000313" key="3">
    <source>
        <dbReference type="EMBL" id="QEL14428.1"/>
    </source>
</evidence>
<feature type="transmembrane region" description="Helical" evidence="2">
    <location>
        <begin position="109"/>
        <end position="131"/>
    </location>
</feature>
<protein>
    <submittedName>
        <fullName evidence="3">Uncharacterized protein</fullName>
    </submittedName>
</protein>
<dbReference type="RefSeq" id="WP_149109318.1">
    <property type="nucleotide sequence ID" value="NZ_CP042425.1"/>
</dbReference>
<feature type="compositionally biased region" description="Basic and acidic residues" evidence="1">
    <location>
        <begin position="162"/>
        <end position="173"/>
    </location>
</feature>
<dbReference type="KEGG" id="lrs:PX52LOC_01316"/>
<dbReference type="AlphaFoldDB" id="A0A5C1ABL9"/>
<dbReference type="Proteomes" id="UP000324974">
    <property type="component" value="Chromosome"/>
</dbReference>
<dbReference type="EMBL" id="CP042425">
    <property type="protein sequence ID" value="QEL14428.1"/>
    <property type="molecule type" value="Genomic_DNA"/>
</dbReference>
<reference evidence="4" key="1">
    <citation type="submission" date="2019-08" db="EMBL/GenBank/DDBJ databases">
        <title>Limnoglobus roseus gen. nov., sp. nov., a novel freshwater planctomycete with a giant genome from the family Gemmataceae.</title>
        <authorList>
            <person name="Kulichevskaya I.S."/>
            <person name="Naumoff D.G."/>
            <person name="Miroshnikov K."/>
            <person name="Ivanova A."/>
            <person name="Philippov D.A."/>
            <person name="Hakobyan A."/>
            <person name="Rijpstra I.C."/>
            <person name="Sinninghe Damste J.S."/>
            <person name="Liesack W."/>
            <person name="Dedysh S.N."/>
        </authorList>
    </citation>
    <scope>NUCLEOTIDE SEQUENCE [LARGE SCALE GENOMIC DNA]</scope>
    <source>
        <strain evidence="4">PX52</strain>
    </source>
</reference>
<sequence>MATVRLTKDQCQRDELPGLCARCGRPASTHIDRTFAWNPPWVGVFLLAGILPGVILLFATQRRLRVRLPMCERHLRHWRSPTTFTWIGLPVCLGIIVFGLFVLGEIHHGASPVANAGVFTFLAWIAVVGVWHSRLIRPERIDANGIVLTGVAEEFADAVEAMREESTPTRDYGEYDDEDRPARPRRNRYEGDD</sequence>